<dbReference type="EMBL" id="BK016109">
    <property type="protein sequence ID" value="DAF95623.1"/>
    <property type="molecule type" value="Genomic_DNA"/>
</dbReference>
<accession>A0A8S5UMB7</accession>
<organism evidence="1">
    <name type="scientific">Myoviridae sp. ctCo31</name>
    <dbReference type="NCBI Taxonomy" id="2825053"/>
    <lineage>
        <taxon>Viruses</taxon>
        <taxon>Duplodnaviria</taxon>
        <taxon>Heunggongvirae</taxon>
        <taxon>Uroviricota</taxon>
        <taxon>Caudoviricetes</taxon>
    </lineage>
</organism>
<reference evidence="1" key="1">
    <citation type="journal article" date="2021" name="Proc. Natl. Acad. Sci. U.S.A.">
        <title>A Catalog of Tens of Thousands of Viruses from Human Metagenomes Reveals Hidden Associations with Chronic Diseases.</title>
        <authorList>
            <person name="Tisza M.J."/>
            <person name="Buck C.B."/>
        </authorList>
    </citation>
    <scope>NUCLEOTIDE SEQUENCE</scope>
    <source>
        <strain evidence="1">CtCo31</strain>
    </source>
</reference>
<protein>
    <submittedName>
        <fullName evidence="1">Uncharacterized protein</fullName>
    </submittedName>
</protein>
<sequence>MEQYLSLSTIDLQYHNQRYQTMLLDDLYHNHF</sequence>
<name>A0A8S5UMB7_9CAUD</name>
<proteinExistence type="predicted"/>
<evidence type="ECO:0000313" key="1">
    <source>
        <dbReference type="EMBL" id="DAF95623.1"/>
    </source>
</evidence>